<dbReference type="EMBL" id="FP929136">
    <property type="protein sequence ID" value="CBX99463.1"/>
    <property type="molecule type" value="Genomic_DNA"/>
</dbReference>
<dbReference type="Proteomes" id="UP000002668">
    <property type="component" value="Genome"/>
</dbReference>
<reference evidence="4" key="1">
    <citation type="journal article" date="2011" name="Nat. Commun.">
        <title>Effector diversification within compartments of the Leptosphaeria maculans genome affected by Repeat-Induced Point mutations.</title>
        <authorList>
            <person name="Rouxel T."/>
            <person name="Grandaubert J."/>
            <person name="Hane J.K."/>
            <person name="Hoede C."/>
            <person name="van de Wouw A.P."/>
            <person name="Couloux A."/>
            <person name="Dominguez V."/>
            <person name="Anthouard V."/>
            <person name="Bally P."/>
            <person name="Bourras S."/>
            <person name="Cozijnsen A.J."/>
            <person name="Ciuffetti L.M."/>
            <person name="Degrave A."/>
            <person name="Dilmaghani A."/>
            <person name="Duret L."/>
            <person name="Fudal I."/>
            <person name="Goodwin S.B."/>
            <person name="Gout L."/>
            <person name="Glaser N."/>
            <person name="Linglin J."/>
            <person name="Kema G.H.J."/>
            <person name="Lapalu N."/>
            <person name="Lawrence C.B."/>
            <person name="May K."/>
            <person name="Meyer M."/>
            <person name="Ollivier B."/>
            <person name="Poulain J."/>
            <person name="Schoch C.L."/>
            <person name="Simon A."/>
            <person name="Spatafora J.W."/>
            <person name="Stachowiak A."/>
            <person name="Turgeon B.G."/>
            <person name="Tyler B.M."/>
            <person name="Vincent D."/>
            <person name="Weissenbach J."/>
            <person name="Amselem J."/>
            <person name="Quesneville H."/>
            <person name="Oliver R.P."/>
            <person name="Wincker P."/>
            <person name="Balesdent M.-H."/>
            <person name="Howlett B.J."/>
        </authorList>
    </citation>
    <scope>NUCLEOTIDE SEQUENCE [LARGE SCALE GENOMIC DNA]</scope>
    <source>
        <strain evidence="4">JN3 / isolate v23.1.3 / race Av1-4-5-6-7-8</strain>
    </source>
</reference>
<dbReference type="InParanoid" id="E5A768"/>
<proteinExistence type="predicted"/>
<protein>
    <submittedName>
        <fullName evidence="3">Uncharacterized protein</fullName>
    </submittedName>
</protein>
<dbReference type="HOGENOM" id="CLU_852772_0_0_1"/>
<feature type="compositionally biased region" description="Low complexity" evidence="1">
    <location>
        <begin position="62"/>
        <end position="78"/>
    </location>
</feature>
<dbReference type="RefSeq" id="XP_003842942.1">
    <property type="nucleotide sequence ID" value="XM_003842894.1"/>
</dbReference>
<feature type="region of interest" description="Disordered" evidence="1">
    <location>
        <begin position="49"/>
        <end position="85"/>
    </location>
</feature>
<evidence type="ECO:0000313" key="4">
    <source>
        <dbReference type="Proteomes" id="UP000002668"/>
    </source>
</evidence>
<evidence type="ECO:0000256" key="2">
    <source>
        <dbReference type="SAM" id="SignalP"/>
    </source>
</evidence>
<feature type="chain" id="PRO_5003194854" evidence="2">
    <location>
        <begin position="20"/>
        <end position="326"/>
    </location>
</feature>
<keyword evidence="4" id="KW-1185">Reference proteome</keyword>
<evidence type="ECO:0000256" key="1">
    <source>
        <dbReference type="SAM" id="MobiDB-lite"/>
    </source>
</evidence>
<name>E5A768_LEPMJ</name>
<feature type="signal peptide" evidence="2">
    <location>
        <begin position="1"/>
        <end position="19"/>
    </location>
</feature>
<organism evidence="3 4">
    <name type="scientific">Leptosphaeria maculans (strain JN3 / isolate v23.1.3 / race Av1-4-5-6-7-8)</name>
    <name type="common">Blackleg fungus</name>
    <name type="synonym">Phoma lingam</name>
    <dbReference type="NCBI Taxonomy" id="985895"/>
    <lineage>
        <taxon>Eukaryota</taxon>
        <taxon>Fungi</taxon>
        <taxon>Dikarya</taxon>
        <taxon>Ascomycota</taxon>
        <taxon>Pezizomycotina</taxon>
        <taxon>Dothideomycetes</taxon>
        <taxon>Pleosporomycetidae</taxon>
        <taxon>Pleosporales</taxon>
        <taxon>Pleosporineae</taxon>
        <taxon>Leptosphaeriaceae</taxon>
        <taxon>Plenodomus</taxon>
        <taxon>Plenodomus lingam/Leptosphaeria maculans species complex</taxon>
    </lineage>
</organism>
<keyword evidence="2" id="KW-0732">Signal</keyword>
<accession>E5A768</accession>
<dbReference type="GeneID" id="13289196"/>
<sequence length="326" mass="36777">MQYTTILLGLVGLLSLSTATPILPKAVGTPLVSPGQFIASAEPIAPSSIAPATDNNNKDINNDINNGNNNNDINNGNNKSDKNQDNINLARAVPAEDKKLAWIKVDGHWVQINSHCSHDFVKDEYEKRPYINKITREFKNPGTERRSVAKEWLLVDGQWRHVEKKCVHNMGDDLKTMENEEDNKPEAPITRRQITAPAKPFVHLPTVLVPEMKHTDVFQHLAEELAKQYRDAYVFNNYSTANKHNNTKTAGLDIFRSLLPVLEALRHKEHDDNLKHQKILAELVKEMAKLYQEDHHDKSVNGTLVTHQLTVPSGLVPIVNGPLRLW</sequence>
<dbReference type="AlphaFoldDB" id="E5A768"/>
<dbReference type="VEuPathDB" id="FungiDB:LEMA_P087020.1"/>
<gene>
    <name evidence="3" type="ORF">LEMA_P087020.1</name>
</gene>
<evidence type="ECO:0000313" key="3">
    <source>
        <dbReference type="EMBL" id="CBX99463.1"/>
    </source>
</evidence>